<evidence type="ECO:0000313" key="5">
    <source>
        <dbReference type="Proteomes" id="UP000245206"/>
    </source>
</evidence>
<keyword evidence="1" id="KW-1188">Viral release from host cell</keyword>
<dbReference type="OrthoDB" id="7358785at2"/>
<sequence>MAAKRNKAPKKKQQKKQKLKDTLNPKHDEFALEYSLSLNATKAYKKVYGTSNDDTARKNGSRLLTNVDIRAKVDKFITERLAGRKTELSGIWLMEIENIATSKIEDFLDEDGLPDISKMKDNPGIIAQVEDIQSSSVNKFGENKSRNRRIRSHDKLKALEMLGKHLGMFRDESPSQTIVLKFGKEESEL</sequence>
<dbReference type="Gene3D" id="1.10.10.1400">
    <property type="entry name" value="Terminase, small subunit, N-terminal DNA-binding domain, HTH motif"/>
    <property type="match status" value="1"/>
</dbReference>
<dbReference type="GO" id="GO:0051276">
    <property type="term" value="P:chromosome organization"/>
    <property type="evidence" value="ECO:0007669"/>
    <property type="project" value="InterPro"/>
</dbReference>
<dbReference type="EMBL" id="BFAZ01000013">
    <property type="protein sequence ID" value="GBF44487.1"/>
    <property type="molecule type" value="Genomic_DNA"/>
</dbReference>
<dbReference type="Proteomes" id="UP000245206">
    <property type="component" value="Unassembled WGS sequence"/>
</dbReference>
<reference evidence="5" key="1">
    <citation type="journal article" date="2019" name="Microbiol. Immunol.">
        <title>Molecular and phenotypic characterization of Leptospira johnsonii sp. nov., Leptospira ellinghausenii sp. nov. and Leptospira ryugenii sp. nov. isolated from soil and water in Japan.</title>
        <authorList>
            <person name="Masuzawa T."/>
            <person name="Saito M."/>
            <person name="Nakao R."/>
            <person name="Nikaido Y."/>
            <person name="Matsumoto M."/>
            <person name="Ogawa M."/>
            <person name="Yokoyama M."/>
            <person name="Hidaka Y."/>
            <person name="Tomita J."/>
            <person name="Sakakibara K."/>
            <person name="Suzuki K."/>
            <person name="Yasuda S."/>
            <person name="Sato H."/>
            <person name="Yamaguchi M."/>
            <person name="Yoshida S.I."/>
            <person name="Koizumi N."/>
            <person name="Kawamura Y."/>
        </authorList>
    </citation>
    <scope>NUCLEOTIDE SEQUENCE [LARGE SCALE GENOMIC DNA]</scope>
    <source>
        <strain evidence="5">E18</strain>
    </source>
</reference>
<dbReference type="InterPro" id="IPR038713">
    <property type="entry name" value="Terminase_Gp1_N_sf"/>
</dbReference>
<evidence type="ECO:0000256" key="1">
    <source>
        <dbReference type="ARBA" id="ARBA00022612"/>
    </source>
</evidence>
<dbReference type="Pfam" id="PF03592">
    <property type="entry name" value="Terminase_2"/>
    <property type="match status" value="1"/>
</dbReference>
<dbReference type="InterPro" id="IPR005335">
    <property type="entry name" value="Terminase_ssu"/>
</dbReference>
<organism evidence="4 5">
    <name type="scientific">Leptospira ellinghausenii</name>
    <dbReference type="NCBI Taxonomy" id="1917822"/>
    <lineage>
        <taxon>Bacteria</taxon>
        <taxon>Pseudomonadati</taxon>
        <taxon>Spirochaetota</taxon>
        <taxon>Spirochaetia</taxon>
        <taxon>Leptospirales</taxon>
        <taxon>Leptospiraceae</taxon>
        <taxon>Leptospira</taxon>
    </lineage>
</organism>
<feature type="compositionally biased region" description="Basic residues" evidence="3">
    <location>
        <begin position="1"/>
        <end position="18"/>
    </location>
</feature>
<accession>A0A2P2DIJ3</accession>
<proteinExistence type="predicted"/>
<evidence type="ECO:0008006" key="6">
    <source>
        <dbReference type="Google" id="ProtNLM"/>
    </source>
</evidence>
<evidence type="ECO:0000313" key="4">
    <source>
        <dbReference type="EMBL" id="GBF44487.1"/>
    </source>
</evidence>
<protein>
    <recommendedName>
        <fullName evidence="6">Terminase small subunit</fullName>
    </recommendedName>
</protein>
<dbReference type="PANTHER" id="PTHR41328">
    <property type="entry name" value="TERMINASE SMALL SUBUNIT-RELATED"/>
    <property type="match status" value="1"/>
</dbReference>
<keyword evidence="5" id="KW-1185">Reference proteome</keyword>
<feature type="region of interest" description="Disordered" evidence="3">
    <location>
        <begin position="1"/>
        <end position="24"/>
    </location>
</feature>
<keyword evidence="2" id="KW-0231">Viral genome packaging</keyword>
<evidence type="ECO:0000256" key="3">
    <source>
        <dbReference type="SAM" id="MobiDB-lite"/>
    </source>
</evidence>
<name>A0A2P2DIJ3_9LEPT</name>
<dbReference type="AlphaFoldDB" id="A0A2P2DIJ3"/>
<dbReference type="PANTHER" id="PTHR41328:SF2">
    <property type="entry name" value="TERMINASE SMALL SUBUNIT"/>
    <property type="match status" value="1"/>
</dbReference>
<evidence type="ECO:0000256" key="2">
    <source>
        <dbReference type="ARBA" id="ARBA00023219"/>
    </source>
</evidence>
<dbReference type="InterPro" id="IPR052404">
    <property type="entry name" value="SPP1-like_terminase"/>
</dbReference>
<comment type="caution">
    <text evidence="4">The sequence shown here is derived from an EMBL/GenBank/DDBJ whole genome shotgun (WGS) entry which is preliminary data.</text>
</comment>
<gene>
    <name evidence="4" type="ORF">LPTSP2_37900</name>
</gene>
<dbReference type="RefSeq" id="WP_108961459.1">
    <property type="nucleotide sequence ID" value="NZ_BFAZ01000013.1"/>
</dbReference>